<organism evidence="1">
    <name type="scientific">Hexamita inflata</name>
    <dbReference type="NCBI Taxonomy" id="28002"/>
    <lineage>
        <taxon>Eukaryota</taxon>
        <taxon>Metamonada</taxon>
        <taxon>Diplomonadida</taxon>
        <taxon>Hexamitidae</taxon>
        <taxon>Hexamitinae</taxon>
        <taxon>Hexamita</taxon>
    </lineage>
</organism>
<evidence type="ECO:0000313" key="3">
    <source>
        <dbReference type="Proteomes" id="UP001642409"/>
    </source>
</evidence>
<sequence length="214" mass="24170">MLLTIILADHIKSSNFENENYISNSTDQLLNQYFESYIIRNSSISANYQIFDLIDQQFELYNSTLNGQGTLFNCNNSTIVVKDSVINVRLFNSVKNCELRIINSLFNNQTLFSSENSHIYIVNSSFMQLFGNISRGDGVNITSASFAHSLYYQFIGDEVSTSISIQNSTFSNIVLSEVFQAKIFVTDSFLNAQLAYCGVRANFDFNKCLCNNCA</sequence>
<dbReference type="EMBL" id="CATOUU010000459">
    <property type="protein sequence ID" value="CAI9930241.1"/>
    <property type="molecule type" value="Genomic_DNA"/>
</dbReference>
<keyword evidence="3" id="KW-1185">Reference proteome</keyword>
<gene>
    <name evidence="1" type="ORF">HINF_LOCUS17886</name>
    <name evidence="2" type="ORF">HINF_LOCUS71809</name>
</gene>
<reference evidence="2 3" key="2">
    <citation type="submission" date="2024-07" db="EMBL/GenBank/DDBJ databases">
        <authorList>
            <person name="Akdeniz Z."/>
        </authorList>
    </citation>
    <scope>NUCLEOTIDE SEQUENCE [LARGE SCALE GENOMIC DNA]</scope>
</reference>
<proteinExistence type="predicted"/>
<protein>
    <submittedName>
        <fullName evidence="2">Hypothetical_protein</fullName>
    </submittedName>
</protein>
<reference evidence="1" key="1">
    <citation type="submission" date="2023-06" db="EMBL/GenBank/DDBJ databases">
        <authorList>
            <person name="Kurt Z."/>
        </authorList>
    </citation>
    <scope>NUCLEOTIDE SEQUENCE</scope>
</reference>
<dbReference type="EMBL" id="CAXDID020000559">
    <property type="protein sequence ID" value="CAL6102741.1"/>
    <property type="molecule type" value="Genomic_DNA"/>
</dbReference>
<dbReference type="Proteomes" id="UP001642409">
    <property type="component" value="Unassembled WGS sequence"/>
</dbReference>
<evidence type="ECO:0000313" key="2">
    <source>
        <dbReference type="EMBL" id="CAL6102741.1"/>
    </source>
</evidence>
<evidence type="ECO:0000313" key="1">
    <source>
        <dbReference type="EMBL" id="CAI9930241.1"/>
    </source>
</evidence>
<dbReference type="AlphaFoldDB" id="A0AA86P255"/>
<accession>A0AA86P255</accession>
<name>A0AA86P255_9EUKA</name>
<comment type="caution">
    <text evidence="1">The sequence shown here is derived from an EMBL/GenBank/DDBJ whole genome shotgun (WGS) entry which is preliminary data.</text>
</comment>